<accession>A0A6S6QS95</accession>
<evidence type="ECO:0000313" key="5">
    <source>
        <dbReference type="Proteomes" id="UP000515317"/>
    </source>
</evidence>
<sequence length="239" mass="26737">MAPLRHLRRTITASVAKSVQPLSPGYWRRLGARSGPVQPVLQGVNRLGEGAVWSAGEHALYWADIRLNAIFRYHPSEPGIFDRFDFGETVTALALTEEEGTLLVAFGSGLKWWKPHSGELIRAGFDLPDWPDARLNDGRADPQGRFWIGSMGVRRANAGKLFSVALQKNGEAKVSEWHSGIGTSNTVCWSPDRRFFYFADSLKNTIWRYRYNDTTGAISDPSDFLCGFRARRAGWVSYG</sequence>
<dbReference type="AlphaFoldDB" id="A0A6S6QS95"/>
<dbReference type="GO" id="GO:0004341">
    <property type="term" value="F:gluconolactonase activity"/>
    <property type="evidence" value="ECO:0007669"/>
    <property type="project" value="TreeGrafter"/>
</dbReference>
<dbReference type="KEGG" id="tso:IZ6_06560"/>
<feature type="binding site" evidence="2">
    <location>
        <position position="185"/>
    </location>
    <ligand>
        <name>a divalent metal cation</name>
        <dbReference type="ChEBI" id="CHEBI:60240"/>
    </ligand>
</feature>
<dbReference type="GO" id="GO:0005509">
    <property type="term" value="F:calcium ion binding"/>
    <property type="evidence" value="ECO:0007669"/>
    <property type="project" value="TreeGrafter"/>
</dbReference>
<feature type="domain" description="SMP-30/Gluconolactonase/LRE-like region" evidence="3">
    <location>
        <begin position="47"/>
        <end position="225"/>
    </location>
</feature>
<gene>
    <name evidence="4" type="ORF">IZ6_06560</name>
</gene>
<comment type="similarity">
    <text evidence="1">Belongs to the SMP-30/CGR1 family.</text>
</comment>
<comment type="cofactor">
    <cofactor evidence="2">
        <name>Zn(2+)</name>
        <dbReference type="ChEBI" id="CHEBI:29105"/>
    </cofactor>
    <text evidence="2">Binds 1 divalent metal cation per subunit.</text>
</comment>
<protein>
    <recommendedName>
        <fullName evidence="3">SMP-30/Gluconolactonase/LRE-like region domain-containing protein</fullName>
    </recommendedName>
</protein>
<feature type="binding site" evidence="2">
    <location>
        <position position="136"/>
    </location>
    <ligand>
        <name>substrate</name>
    </ligand>
</feature>
<proteinExistence type="inferred from homology"/>
<dbReference type="RefSeq" id="WP_222876592.1">
    <property type="nucleotide sequence ID" value="NZ_AP023361.1"/>
</dbReference>
<dbReference type="PRINTS" id="PR01790">
    <property type="entry name" value="SMP30FAMILY"/>
</dbReference>
<dbReference type="InterPro" id="IPR013658">
    <property type="entry name" value="SGL"/>
</dbReference>
<keyword evidence="2" id="KW-0862">Zinc</keyword>
<name>A0A6S6QS95_9HYPH</name>
<dbReference type="EMBL" id="AP023361">
    <property type="protein sequence ID" value="BCJ89921.1"/>
    <property type="molecule type" value="Genomic_DNA"/>
</dbReference>
<dbReference type="PANTHER" id="PTHR10907:SF47">
    <property type="entry name" value="REGUCALCIN"/>
    <property type="match status" value="1"/>
</dbReference>
<dbReference type="SUPFAM" id="SSF63829">
    <property type="entry name" value="Calcium-dependent phosphotriesterase"/>
    <property type="match status" value="1"/>
</dbReference>
<evidence type="ECO:0000256" key="1">
    <source>
        <dbReference type="ARBA" id="ARBA00008853"/>
    </source>
</evidence>
<evidence type="ECO:0000313" key="4">
    <source>
        <dbReference type="EMBL" id="BCJ89921.1"/>
    </source>
</evidence>
<keyword evidence="5" id="KW-1185">Reference proteome</keyword>
<feature type="binding site" evidence="2">
    <location>
        <position position="134"/>
    </location>
    <ligand>
        <name>substrate</name>
    </ligand>
</feature>
<feature type="binding site" evidence="2">
    <location>
        <position position="49"/>
    </location>
    <ligand>
        <name>a divalent metal cation</name>
        <dbReference type="ChEBI" id="CHEBI:60240"/>
    </ligand>
</feature>
<keyword evidence="2" id="KW-0479">Metal-binding</keyword>
<evidence type="ECO:0000259" key="3">
    <source>
        <dbReference type="Pfam" id="PF08450"/>
    </source>
</evidence>
<dbReference type="Gene3D" id="2.120.10.30">
    <property type="entry name" value="TolB, C-terminal domain"/>
    <property type="match status" value="1"/>
</dbReference>
<dbReference type="GO" id="GO:0019853">
    <property type="term" value="P:L-ascorbic acid biosynthetic process"/>
    <property type="evidence" value="ECO:0007669"/>
    <property type="project" value="TreeGrafter"/>
</dbReference>
<dbReference type="PANTHER" id="PTHR10907">
    <property type="entry name" value="REGUCALCIN"/>
    <property type="match status" value="1"/>
</dbReference>
<reference evidence="4 5" key="1">
    <citation type="submission" date="2020-08" db="EMBL/GenBank/DDBJ databases">
        <title>Genome sequence of Rhizobiales bacterium strain IZ6.</title>
        <authorList>
            <person name="Nakai R."/>
            <person name="Naganuma T."/>
        </authorList>
    </citation>
    <scope>NUCLEOTIDE SEQUENCE [LARGE SCALE GENOMIC DNA]</scope>
    <source>
        <strain evidence="4 5">IZ6</strain>
    </source>
</reference>
<dbReference type="Pfam" id="PF08450">
    <property type="entry name" value="SGL"/>
    <property type="match status" value="1"/>
</dbReference>
<dbReference type="Proteomes" id="UP000515317">
    <property type="component" value="Chromosome"/>
</dbReference>
<evidence type="ECO:0000256" key="2">
    <source>
        <dbReference type="PIRSR" id="PIRSR605511-2"/>
    </source>
</evidence>
<organism evidence="4 5">
    <name type="scientific">Terrihabitans soli</name>
    <dbReference type="NCBI Taxonomy" id="708113"/>
    <lineage>
        <taxon>Bacteria</taxon>
        <taxon>Pseudomonadati</taxon>
        <taxon>Pseudomonadota</taxon>
        <taxon>Alphaproteobacteria</taxon>
        <taxon>Hyphomicrobiales</taxon>
        <taxon>Terrihabitans</taxon>
    </lineage>
</organism>
<dbReference type="InterPro" id="IPR005511">
    <property type="entry name" value="SMP-30"/>
</dbReference>
<dbReference type="InterPro" id="IPR011042">
    <property type="entry name" value="6-blade_b-propeller_TolB-like"/>
</dbReference>